<dbReference type="AlphaFoldDB" id="A0A255ZI68"/>
<dbReference type="Pfam" id="PF14060">
    <property type="entry name" value="DUF4252"/>
    <property type="match status" value="1"/>
</dbReference>
<comment type="caution">
    <text evidence="2">The sequence shown here is derived from an EMBL/GenBank/DDBJ whole genome shotgun (WGS) entry which is preliminary data.</text>
</comment>
<dbReference type="EMBL" id="NOXX01000222">
    <property type="protein sequence ID" value="OYQ40575.1"/>
    <property type="molecule type" value="Genomic_DNA"/>
</dbReference>
<evidence type="ECO:0008006" key="4">
    <source>
        <dbReference type="Google" id="ProtNLM"/>
    </source>
</evidence>
<feature type="signal peptide" evidence="1">
    <location>
        <begin position="1"/>
        <end position="19"/>
    </location>
</feature>
<evidence type="ECO:0000313" key="3">
    <source>
        <dbReference type="Proteomes" id="UP000216035"/>
    </source>
</evidence>
<reference evidence="2 3" key="1">
    <citation type="submission" date="2017-07" db="EMBL/GenBank/DDBJ databases">
        <title>Flavobacterium cyanobacteriorum sp. nov., isolated from cyanobacterial aggregates in a eutrophic lake.</title>
        <authorList>
            <person name="Cai H."/>
        </authorList>
    </citation>
    <scope>NUCLEOTIDE SEQUENCE [LARGE SCALE GENOMIC DNA]</scope>
    <source>
        <strain evidence="2 3">TH167</strain>
    </source>
</reference>
<evidence type="ECO:0000256" key="1">
    <source>
        <dbReference type="SAM" id="SignalP"/>
    </source>
</evidence>
<feature type="chain" id="PRO_5013169107" description="DUF4252 domain-containing protein" evidence="1">
    <location>
        <begin position="20"/>
        <end position="173"/>
    </location>
</feature>
<proteinExistence type="predicted"/>
<dbReference type="RefSeq" id="WP_094487330.1">
    <property type="nucleotide sequence ID" value="NZ_NOXX01000222.1"/>
</dbReference>
<name>A0A255ZI68_9FLAO</name>
<organism evidence="2 3">
    <name type="scientific">Flavobacterium aurantiibacter</name>
    <dbReference type="NCBI Taxonomy" id="2023067"/>
    <lineage>
        <taxon>Bacteria</taxon>
        <taxon>Pseudomonadati</taxon>
        <taxon>Bacteroidota</taxon>
        <taxon>Flavobacteriia</taxon>
        <taxon>Flavobacteriales</taxon>
        <taxon>Flavobacteriaceae</taxon>
        <taxon>Flavobacterium</taxon>
    </lineage>
</organism>
<accession>A0A255ZI68</accession>
<keyword evidence="1" id="KW-0732">Signal</keyword>
<dbReference type="InterPro" id="IPR025348">
    <property type="entry name" value="DUF4252"/>
</dbReference>
<protein>
    <recommendedName>
        <fullName evidence="4">DUF4252 domain-containing protein</fullName>
    </recommendedName>
</protein>
<keyword evidence="3" id="KW-1185">Reference proteome</keyword>
<dbReference type="OrthoDB" id="705638at2"/>
<gene>
    <name evidence="2" type="ORF">CHX27_13725</name>
</gene>
<sequence length="173" mass="19137">MKKFILVVVLALAPTFFYGQSVFDKFDGPEDVTAVVVNKKMFEMMGNVNTKDKDAQQFMKLVKQLDNLRVFTTTNPKIAADMKATAAKYLKSAGLEDLMRINDKGQNIRIAVKSGSKESQITELLMFVEGSGKDETVILSLTGLFDLDDISMLTDKMNLPGGADLQRASKSKK</sequence>
<evidence type="ECO:0000313" key="2">
    <source>
        <dbReference type="EMBL" id="OYQ40575.1"/>
    </source>
</evidence>
<dbReference type="Proteomes" id="UP000216035">
    <property type="component" value="Unassembled WGS sequence"/>
</dbReference>